<proteinExistence type="predicted"/>
<feature type="domain" description="Glycosyl transferase family 1" evidence="1">
    <location>
        <begin position="213"/>
        <end position="290"/>
    </location>
</feature>
<accession>A0A073IWJ1</accession>
<dbReference type="GeneID" id="68872137"/>
<dbReference type="Proteomes" id="UP000027746">
    <property type="component" value="Unassembled WGS sequence"/>
</dbReference>
<organism evidence="2 3">
    <name type="scientific">Pseudosulfitobacter pseudonitzschiae</name>
    <dbReference type="NCBI Taxonomy" id="1402135"/>
    <lineage>
        <taxon>Bacteria</taxon>
        <taxon>Pseudomonadati</taxon>
        <taxon>Pseudomonadota</taxon>
        <taxon>Alphaproteobacteria</taxon>
        <taxon>Rhodobacterales</taxon>
        <taxon>Roseobacteraceae</taxon>
        <taxon>Pseudosulfitobacter</taxon>
    </lineage>
</organism>
<dbReference type="EMBL" id="JAMD01000018">
    <property type="protein sequence ID" value="KEJ94119.1"/>
    <property type="molecule type" value="Genomic_DNA"/>
</dbReference>
<dbReference type="OrthoDB" id="5291101at2"/>
<dbReference type="Gene3D" id="3.40.50.2000">
    <property type="entry name" value="Glycogen Phosphorylase B"/>
    <property type="match status" value="1"/>
</dbReference>
<gene>
    <name evidence="2" type="ORF">SUH3_08260</name>
</gene>
<evidence type="ECO:0000313" key="3">
    <source>
        <dbReference type="Proteomes" id="UP000027746"/>
    </source>
</evidence>
<name>A0A073IWJ1_9RHOB</name>
<dbReference type="SUPFAM" id="SSF53756">
    <property type="entry name" value="UDP-Glycosyltransferase/glycogen phosphorylase"/>
    <property type="match status" value="1"/>
</dbReference>
<comment type="caution">
    <text evidence="2">The sequence shown here is derived from an EMBL/GenBank/DDBJ whole genome shotgun (WGS) entry which is preliminary data.</text>
</comment>
<protein>
    <recommendedName>
        <fullName evidence="1">Glycosyl transferase family 1 domain-containing protein</fullName>
    </recommendedName>
</protein>
<dbReference type="AlphaFoldDB" id="A0A073IWJ1"/>
<dbReference type="RefSeq" id="WP_037930647.1">
    <property type="nucleotide sequence ID" value="NZ_CP054603.1"/>
</dbReference>
<evidence type="ECO:0000259" key="1">
    <source>
        <dbReference type="Pfam" id="PF00534"/>
    </source>
</evidence>
<reference evidence="2 3" key="1">
    <citation type="submission" date="2014-01" db="EMBL/GenBank/DDBJ databases">
        <title>Sulfitobacter sp. H3 (MCCC 1A00686) Genome Sequencing.</title>
        <authorList>
            <person name="Lai Q."/>
            <person name="Hong Z."/>
        </authorList>
    </citation>
    <scope>NUCLEOTIDE SEQUENCE [LARGE SCALE GENOMIC DNA]</scope>
    <source>
        <strain evidence="2 3">H3</strain>
    </source>
</reference>
<dbReference type="Pfam" id="PF00534">
    <property type="entry name" value="Glycos_transf_1"/>
    <property type="match status" value="1"/>
</dbReference>
<sequence>MFSKKKITPVLGSKPRNTKPRLLFVDHVFHRKTRSFDFLVRIFEQGFDVETKYVDPSLPVDAAQLIDDSEYVVIGQMDFLTPLFIAAGKKVIVVQMYDGSAGLPDTHWQMNRQARYLNFSTTLHGRALSLGCDSMLVRYFTDPASVKPVTDMDTLRGFFWQRLPKSGINLPMVRRMMGDQLGHLHVHTPADDGSVFNEADLEGFDYPVTHSSWFEKQSDFAAVMDNANVFIAPRHAEGIGHAFLEAMARGMVVIAHDLPTHNEYIHNWTNGILFSQGVQSINLRDQMDKVRAISANAQLTIERGHKAWVQSHPAMLEFIRTTPAAQMVKHAGLSANIDRIMAAYQQGRDPYEDALNRFSETRQLMASWRDFETEADQAPKNAPADQTDIHVFMGEGNSRPLTGSGWSVIEATHRWAVAQEADMTLPLTRDVAVTGVTLMARALEPCKLTVRLGDTVITSAPVELKETFARIHLPLAKPLRASASDGLKFTLSIDKVPAPHSHDPRSLSFAVKSLNVQTG</sequence>
<dbReference type="InterPro" id="IPR001296">
    <property type="entry name" value="Glyco_trans_1"/>
</dbReference>
<dbReference type="GO" id="GO:0016757">
    <property type="term" value="F:glycosyltransferase activity"/>
    <property type="evidence" value="ECO:0007669"/>
    <property type="project" value="InterPro"/>
</dbReference>
<evidence type="ECO:0000313" key="2">
    <source>
        <dbReference type="EMBL" id="KEJ94119.1"/>
    </source>
</evidence>
<keyword evidence="3" id="KW-1185">Reference proteome</keyword>